<feature type="transmembrane region" description="Helical" evidence="1">
    <location>
        <begin position="241"/>
        <end position="265"/>
    </location>
</feature>
<name>X6MHP2_RETFI</name>
<feature type="non-terminal residue" evidence="2">
    <location>
        <position position="1"/>
    </location>
</feature>
<keyword evidence="3" id="KW-1185">Reference proteome</keyword>
<feature type="transmembrane region" description="Helical" evidence="1">
    <location>
        <begin position="45"/>
        <end position="71"/>
    </location>
</feature>
<proteinExistence type="predicted"/>
<gene>
    <name evidence="2" type="ORF">RFI_24435</name>
</gene>
<evidence type="ECO:0000313" key="3">
    <source>
        <dbReference type="Proteomes" id="UP000023152"/>
    </source>
</evidence>
<keyword evidence="1" id="KW-0472">Membrane</keyword>
<feature type="transmembrane region" description="Helical" evidence="1">
    <location>
        <begin position="12"/>
        <end position="33"/>
    </location>
</feature>
<dbReference type="EMBL" id="ASPP01020958">
    <property type="protein sequence ID" value="ETO12932.1"/>
    <property type="molecule type" value="Genomic_DNA"/>
</dbReference>
<accession>X6MHP2</accession>
<evidence type="ECO:0000256" key="1">
    <source>
        <dbReference type="SAM" id="Phobius"/>
    </source>
</evidence>
<reference evidence="2 3" key="1">
    <citation type="journal article" date="2013" name="Curr. Biol.">
        <title>The Genome of the Foraminiferan Reticulomyxa filosa.</title>
        <authorList>
            <person name="Glockner G."/>
            <person name="Hulsmann N."/>
            <person name="Schleicher M."/>
            <person name="Noegel A.A."/>
            <person name="Eichinger L."/>
            <person name="Gallinger C."/>
            <person name="Pawlowski J."/>
            <person name="Sierra R."/>
            <person name="Euteneuer U."/>
            <person name="Pillet L."/>
            <person name="Moustafa A."/>
            <person name="Platzer M."/>
            <person name="Groth M."/>
            <person name="Szafranski K."/>
            <person name="Schliwa M."/>
        </authorList>
    </citation>
    <scope>NUCLEOTIDE SEQUENCE [LARGE SCALE GENOMIC DNA]</scope>
</reference>
<keyword evidence="1" id="KW-1133">Transmembrane helix</keyword>
<comment type="caution">
    <text evidence="2">The sequence shown here is derived from an EMBL/GenBank/DDBJ whole genome shotgun (WGS) entry which is preliminary data.</text>
</comment>
<keyword evidence="1" id="KW-0812">Transmembrane</keyword>
<organism evidence="2 3">
    <name type="scientific">Reticulomyxa filosa</name>
    <dbReference type="NCBI Taxonomy" id="46433"/>
    <lineage>
        <taxon>Eukaryota</taxon>
        <taxon>Sar</taxon>
        <taxon>Rhizaria</taxon>
        <taxon>Retaria</taxon>
        <taxon>Foraminifera</taxon>
        <taxon>Monothalamids</taxon>
        <taxon>Reticulomyxidae</taxon>
        <taxon>Reticulomyxa</taxon>
    </lineage>
</organism>
<dbReference type="AlphaFoldDB" id="X6MHP2"/>
<protein>
    <submittedName>
        <fullName evidence="2">Uncharacterized protein</fullName>
    </submittedName>
</protein>
<sequence length="298" mass="34221">KKKKKKKIYTYICVYVCVTVLGIILGVIGKAVYGAACGAKIGVWLGLPGLLIGIAGGLVCGTVIGVGQWLWERHQKKKSEEEERLRASISEPRTIDNDSAVERNYSFDGQECDASLPCLDGIEKFSKEQSEFHKSITEEEFIESTKKKMQGHNDIVKQMKQCLDKIEEMEAEGSEGSKEIEIAHLFDFCQDDAFFERIISIIEYFIEDGDDIKKNIDSFWKVCLKNFYNFVVNNHKIASELLSFVEIFSLLFFYPFQVVFSFFSYKKKSKGITLKIIMLKQKTKFKKQDKQDYCKALY</sequence>
<evidence type="ECO:0000313" key="2">
    <source>
        <dbReference type="EMBL" id="ETO12932.1"/>
    </source>
</evidence>
<dbReference type="Proteomes" id="UP000023152">
    <property type="component" value="Unassembled WGS sequence"/>
</dbReference>